<gene>
    <name evidence="2" type="ORF">GHT09_003843</name>
    <name evidence="3" type="ORF">MONAX_5E031044</name>
</gene>
<reference evidence="3 4" key="1">
    <citation type="submission" date="2019-04" db="EMBL/GenBank/DDBJ databases">
        <authorList>
            <person name="Alioto T."/>
            <person name="Alioto T."/>
        </authorList>
    </citation>
    <scope>NUCLEOTIDE SEQUENCE [LARGE SCALE GENOMIC DNA]</scope>
</reference>
<keyword evidence="4" id="KW-1185">Reference proteome</keyword>
<feature type="domain" description="Jun-like transcription factor" evidence="1">
    <location>
        <begin position="15"/>
        <end position="54"/>
    </location>
</feature>
<name>A0A5E4CU97_MARMO</name>
<reference evidence="2" key="2">
    <citation type="submission" date="2020-08" db="EMBL/GenBank/DDBJ databases">
        <authorList>
            <person name="Shumante A."/>
            <person name="Zimin A.V."/>
            <person name="Puiu D."/>
            <person name="Salzberg S.L."/>
        </authorList>
    </citation>
    <scope>NUCLEOTIDE SEQUENCE</scope>
    <source>
        <strain evidence="2">WC2-LM</strain>
        <tissue evidence="2">Liver</tissue>
    </source>
</reference>
<evidence type="ECO:0000259" key="1">
    <source>
        <dbReference type="Pfam" id="PF03957"/>
    </source>
</evidence>
<dbReference type="Proteomes" id="UP000662637">
    <property type="component" value="Unassembled WGS sequence"/>
</dbReference>
<organism evidence="3 4">
    <name type="scientific">Marmota monax</name>
    <name type="common">Woodchuck</name>
    <dbReference type="NCBI Taxonomy" id="9995"/>
    <lineage>
        <taxon>Eukaryota</taxon>
        <taxon>Metazoa</taxon>
        <taxon>Chordata</taxon>
        <taxon>Craniata</taxon>
        <taxon>Vertebrata</taxon>
        <taxon>Euteleostomi</taxon>
        <taxon>Mammalia</taxon>
        <taxon>Eutheria</taxon>
        <taxon>Euarchontoglires</taxon>
        <taxon>Glires</taxon>
        <taxon>Rodentia</taxon>
        <taxon>Sciuromorpha</taxon>
        <taxon>Sciuridae</taxon>
        <taxon>Xerinae</taxon>
        <taxon>Marmotini</taxon>
        <taxon>Marmota</taxon>
    </lineage>
</organism>
<proteinExistence type="predicted"/>
<evidence type="ECO:0000313" key="2">
    <source>
        <dbReference type="EMBL" id="KAF7484679.1"/>
    </source>
</evidence>
<dbReference type="Proteomes" id="UP000335636">
    <property type="component" value="Unassembled WGS sequence"/>
</dbReference>
<evidence type="ECO:0000313" key="3">
    <source>
        <dbReference type="EMBL" id="VTJ85395.1"/>
    </source>
</evidence>
<dbReference type="AlphaFoldDB" id="A0A5E4CU97"/>
<dbReference type="InterPro" id="IPR005643">
    <property type="entry name" value="JNK"/>
</dbReference>
<protein>
    <recommendedName>
        <fullName evidence="1">Jun-like transcription factor domain-containing protein</fullName>
    </recommendedName>
</protein>
<dbReference type="EMBL" id="WJEC01000231">
    <property type="protein sequence ID" value="KAF7484679.1"/>
    <property type="molecule type" value="Genomic_DNA"/>
</dbReference>
<dbReference type="EMBL" id="CABDUW010002090">
    <property type="protein sequence ID" value="VTJ85395.1"/>
    <property type="molecule type" value="Genomic_DNA"/>
</dbReference>
<dbReference type="Pfam" id="PF03957">
    <property type="entry name" value="Jun"/>
    <property type="match status" value="1"/>
</dbReference>
<evidence type="ECO:0000313" key="4">
    <source>
        <dbReference type="Proteomes" id="UP000335636"/>
    </source>
</evidence>
<accession>A0A5E4CU97</accession>
<sequence length="60" mass="6642">MAPPARCPPWPALHAEVELLKLASPELERLIIQFNGLVTTTLMSTQFLYSKMAAARSRSS</sequence>